<name>A0A7W9UPL3_9ACTN</name>
<accession>A0A7W9UPL3</accession>
<organism evidence="3 4">
    <name type="scientific">Streptomyces echinatus</name>
    <dbReference type="NCBI Taxonomy" id="67293"/>
    <lineage>
        <taxon>Bacteria</taxon>
        <taxon>Bacillati</taxon>
        <taxon>Actinomycetota</taxon>
        <taxon>Actinomycetes</taxon>
        <taxon>Kitasatosporales</taxon>
        <taxon>Streptomycetaceae</taxon>
        <taxon>Streptomyces</taxon>
    </lineage>
</organism>
<sequence>MSTAARIGSALSAAAAWTIAMISGGLSEWTTATFAVGALLLVAVVLFSPSETPARRLSQLIQAWRAPVEAAGHNPAQPPASEPPSPGNDRWG</sequence>
<dbReference type="AlphaFoldDB" id="A0A7W9UPL3"/>
<evidence type="ECO:0000256" key="2">
    <source>
        <dbReference type="SAM" id="Phobius"/>
    </source>
</evidence>
<feature type="transmembrane region" description="Helical" evidence="2">
    <location>
        <begin position="32"/>
        <end position="49"/>
    </location>
</feature>
<comment type="caution">
    <text evidence="3">The sequence shown here is derived from an EMBL/GenBank/DDBJ whole genome shotgun (WGS) entry which is preliminary data.</text>
</comment>
<keyword evidence="2" id="KW-0472">Membrane</keyword>
<proteinExistence type="predicted"/>
<feature type="region of interest" description="Disordered" evidence="1">
    <location>
        <begin position="68"/>
        <end position="92"/>
    </location>
</feature>
<reference evidence="3 4" key="1">
    <citation type="submission" date="2020-08" db="EMBL/GenBank/DDBJ databases">
        <title>Genomic Encyclopedia of Type Strains, Phase III (KMG-III): the genomes of soil and plant-associated and newly described type strains.</title>
        <authorList>
            <person name="Whitman W."/>
        </authorList>
    </citation>
    <scope>NUCLEOTIDE SEQUENCE [LARGE SCALE GENOMIC DNA]</scope>
    <source>
        <strain evidence="3 4">CECT 3313</strain>
    </source>
</reference>
<keyword evidence="4" id="KW-1185">Reference proteome</keyword>
<feature type="compositionally biased region" description="Pro residues" evidence="1">
    <location>
        <begin position="76"/>
        <end position="86"/>
    </location>
</feature>
<keyword evidence="2" id="KW-1133">Transmembrane helix</keyword>
<dbReference type="Proteomes" id="UP000585836">
    <property type="component" value="Unassembled WGS sequence"/>
</dbReference>
<dbReference type="EMBL" id="JACHJK010000003">
    <property type="protein sequence ID" value="MBB5926447.1"/>
    <property type="molecule type" value="Genomic_DNA"/>
</dbReference>
<feature type="transmembrane region" description="Helical" evidence="2">
    <location>
        <begin position="7"/>
        <end position="26"/>
    </location>
</feature>
<protein>
    <submittedName>
        <fullName evidence="3">Uncharacterized protein</fullName>
    </submittedName>
</protein>
<evidence type="ECO:0000313" key="4">
    <source>
        <dbReference type="Proteomes" id="UP000585836"/>
    </source>
</evidence>
<gene>
    <name evidence="3" type="ORF">FHS34_001903</name>
</gene>
<keyword evidence="2" id="KW-0812">Transmembrane</keyword>
<evidence type="ECO:0000313" key="3">
    <source>
        <dbReference type="EMBL" id="MBB5926447.1"/>
    </source>
</evidence>
<evidence type="ECO:0000256" key="1">
    <source>
        <dbReference type="SAM" id="MobiDB-lite"/>
    </source>
</evidence>